<dbReference type="SUPFAM" id="SSF55021">
    <property type="entry name" value="ACT-like"/>
    <property type="match status" value="1"/>
</dbReference>
<dbReference type="PANTHER" id="PTHR42706">
    <property type="entry name" value="FORMYLTETRAHYDROFOLATE DEFORMYLASE"/>
    <property type="match status" value="1"/>
</dbReference>
<feature type="domain" description="ACT" evidence="6">
    <location>
        <begin position="5"/>
        <end position="52"/>
    </location>
</feature>
<dbReference type="InterPro" id="IPR002376">
    <property type="entry name" value="Formyl_transf_N"/>
</dbReference>
<dbReference type="PANTHER" id="PTHR42706:SF1">
    <property type="entry name" value="FORMYLTETRAHYDROFOLATE DEFORMYLASE 2, MITOCHONDRIAL"/>
    <property type="match status" value="1"/>
</dbReference>
<dbReference type="HAMAP" id="MF_01927">
    <property type="entry name" value="PurU"/>
    <property type="match status" value="1"/>
</dbReference>
<protein>
    <recommendedName>
        <fullName evidence="3 4">Formyltetrahydrofolate deformylase</fullName>
        <ecNumber evidence="3 4">3.5.1.10</ecNumber>
    </recommendedName>
    <alternativeName>
        <fullName evidence="3">Formyl-FH(4) hydrolase</fullName>
    </alternativeName>
</protein>
<keyword evidence="2 3" id="KW-0378">Hydrolase</keyword>
<dbReference type="NCBIfam" id="NF004684">
    <property type="entry name" value="PRK06027.1"/>
    <property type="match status" value="1"/>
</dbReference>
<comment type="pathway">
    <text evidence="3">Purine metabolism; IMP biosynthesis via de novo pathway; formate from 10-formyl-5,6,7,8-tetrahydrofolate: step 1/1.</text>
</comment>
<dbReference type="PIRSF" id="PIRSF036480">
    <property type="entry name" value="FormyFH4_hydr"/>
    <property type="match status" value="1"/>
</dbReference>
<gene>
    <name evidence="3 7" type="primary">purU</name>
    <name evidence="7" type="ORF">Q0590_18250</name>
</gene>
<dbReference type="GO" id="GO:0008864">
    <property type="term" value="F:formyltetrahydrofolate deformylase activity"/>
    <property type="evidence" value="ECO:0007669"/>
    <property type="project" value="UniProtKB-EC"/>
</dbReference>
<dbReference type="InterPro" id="IPR044074">
    <property type="entry name" value="PurU_ACT"/>
</dbReference>
<dbReference type="EC" id="3.5.1.10" evidence="3 4"/>
<sequence>MPDEYILRIDCPDETGLVHKITGVLYHNQLNIIRNDEFVDKENGQFFMRTVFSGKTNPDKIMYGLQGILPNTARIYLTAKQVKNVVILVTKEHHCVSDLLIRHAFRELPMNIRAVIGNHQVLEPLAGQFGVPFHYISHEGISRETHEEQLAAVIQTYQPDYLILAKFMRVLTPGFTQRFPNKIINIHHSFLPAFIGANPYRQAYNRGVKIIGATAHFVNDNLDEGPIITQDVTHVNHSQSTAQMAMAGKDVEKLVLAKALKLVLEDRVFIYGNKTIIFE</sequence>
<reference evidence="7" key="1">
    <citation type="submission" date="2023-07" db="EMBL/GenBank/DDBJ databases">
        <title>The genome sequence of Rhodocytophaga aerolata KACC 12507.</title>
        <authorList>
            <person name="Zhang X."/>
        </authorList>
    </citation>
    <scope>NUCLEOTIDE SEQUENCE</scope>
    <source>
        <strain evidence="7">KACC 12507</strain>
    </source>
</reference>
<dbReference type="InterPro" id="IPR002912">
    <property type="entry name" value="ACT_dom"/>
</dbReference>
<keyword evidence="1 3" id="KW-0554">One-carbon metabolism</keyword>
<evidence type="ECO:0000256" key="2">
    <source>
        <dbReference type="ARBA" id="ARBA00022801"/>
    </source>
</evidence>
<accession>A0ABT8R7Z9</accession>
<comment type="similarity">
    <text evidence="3">Belongs to the PurU family.</text>
</comment>
<dbReference type="PRINTS" id="PR01575">
    <property type="entry name" value="FFH4HYDRLASE"/>
</dbReference>
<feature type="domain" description="Formyl transferase N-terminal" evidence="5">
    <location>
        <begin position="83"/>
        <end position="260"/>
    </location>
</feature>
<dbReference type="CDD" id="cd04875">
    <property type="entry name" value="ACT_F4HF-DF"/>
    <property type="match status" value="1"/>
</dbReference>
<dbReference type="Gene3D" id="3.30.70.260">
    <property type="match status" value="1"/>
</dbReference>
<evidence type="ECO:0000259" key="5">
    <source>
        <dbReference type="Pfam" id="PF00551"/>
    </source>
</evidence>
<organism evidence="7 8">
    <name type="scientific">Rhodocytophaga aerolata</name>
    <dbReference type="NCBI Taxonomy" id="455078"/>
    <lineage>
        <taxon>Bacteria</taxon>
        <taxon>Pseudomonadati</taxon>
        <taxon>Bacteroidota</taxon>
        <taxon>Cytophagia</taxon>
        <taxon>Cytophagales</taxon>
        <taxon>Rhodocytophagaceae</taxon>
        <taxon>Rhodocytophaga</taxon>
    </lineage>
</organism>
<dbReference type="Proteomes" id="UP001168528">
    <property type="component" value="Unassembled WGS sequence"/>
</dbReference>
<dbReference type="InterPro" id="IPR036477">
    <property type="entry name" value="Formyl_transf_N_sf"/>
</dbReference>
<feature type="active site" evidence="3">
    <location>
        <position position="223"/>
    </location>
</feature>
<dbReference type="Pfam" id="PF01842">
    <property type="entry name" value="ACT"/>
    <property type="match status" value="1"/>
</dbReference>
<dbReference type="Pfam" id="PF00551">
    <property type="entry name" value="Formyl_trans_N"/>
    <property type="match status" value="1"/>
</dbReference>
<comment type="function">
    <text evidence="3">Catalyzes the hydrolysis of 10-formyltetrahydrofolate (formyl-FH4) to formate and tetrahydrofolate (FH4).</text>
</comment>
<dbReference type="InterPro" id="IPR045865">
    <property type="entry name" value="ACT-like_dom_sf"/>
</dbReference>
<dbReference type="SUPFAM" id="SSF53328">
    <property type="entry name" value="Formyltransferase"/>
    <property type="match status" value="1"/>
</dbReference>
<comment type="caution">
    <text evidence="7">The sequence shown here is derived from an EMBL/GenBank/DDBJ whole genome shotgun (WGS) entry which is preliminary data.</text>
</comment>
<name>A0ABT8R7Z9_9BACT</name>
<evidence type="ECO:0000313" key="8">
    <source>
        <dbReference type="Proteomes" id="UP001168528"/>
    </source>
</evidence>
<dbReference type="Gene3D" id="3.40.50.170">
    <property type="entry name" value="Formyl transferase, N-terminal domain"/>
    <property type="match status" value="1"/>
</dbReference>
<dbReference type="NCBIfam" id="TIGR00655">
    <property type="entry name" value="PurU"/>
    <property type="match status" value="1"/>
</dbReference>
<dbReference type="RefSeq" id="WP_302039023.1">
    <property type="nucleotide sequence ID" value="NZ_JAUKPO010000010.1"/>
</dbReference>
<evidence type="ECO:0000313" key="7">
    <source>
        <dbReference type="EMBL" id="MDO1448222.1"/>
    </source>
</evidence>
<keyword evidence="8" id="KW-1185">Reference proteome</keyword>
<proteinExistence type="inferred from homology"/>
<evidence type="ECO:0000256" key="1">
    <source>
        <dbReference type="ARBA" id="ARBA00022563"/>
    </source>
</evidence>
<keyword evidence="3" id="KW-0658">Purine biosynthesis</keyword>
<evidence type="ECO:0000256" key="3">
    <source>
        <dbReference type="HAMAP-Rule" id="MF_01927"/>
    </source>
</evidence>
<evidence type="ECO:0000259" key="6">
    <source>
        <dbReference type="Pfam" id="PF01842"/>
    </source>
</evidence>
<dbReference type="InterPro" id="IPR004810">
    <property type="entry name" value="PurU"/>
</dbReference>
<dbReference type="EMBL" id="JAUKPO010000010">
    <property type="protein sequence ID" value="MDO1448222.1"/>
    <property type="molecule type" value="Genomic_DNA"/>
</dbReference>
<comment type="catalytic activity">
    <reaction evidence="3">
        <text>(6R)-10-formyltetrahydrofolate + H2O = (6S)-5,6,7,8-tetrahydrofolate + formate + H(+)</text>
        <dbReference type="Rhea" id="RHEA:19833"/>
        <dbReference type="ChEBI" id="CHEBI:15377"/>
        <dbReference type="ChEBI" id="CHEBI:15378"/>
        <dbReference type="ChEBI" id="CHEBI:15740"/>
        <dbReference type="ChEBI" id="CHEBI:57453"/>
        <dbReference type="ChEBI" id="CHEBI:195366"/>
        <dbReference type="EC" id="3.5.1.10"/>
    </reaction>
</comment>
<evidence type="ECO:0000256" key="4">
    <source>
        <dbReference type="NCBIfam" id="TIGR00655"/>
    </source>
</evidence>